<sequence>MIKYTLFALVALFSCFVYAQVQIVTITAPLQNATYTAGQKLVIAWRDPQVDVITQIQLYHGNPNTLSPLGVIATNVNAKGTNATYVWDIPANTTAGNDYAFILGTSPNVAYTGQFTINAATST</sequence>
<proteinExistence type="predicted"/>
<evidence type="ECO:0000313" key="4">
    <source>
        <dbReference type="EMBL" id="SAM03347.1"/>
    </source>
</evidence>
<feature type="chain" id="PRO_5007899759" description="Yeast cell wall synthesis Kre9/Knh1-like N-terminal domain-containing protein" evidence="2">
    <location>
        <begin position="20"/>
        <end position="123"/>
    </location>
</feature>
<dbReference type="PROSITE" id="PS51257">
    <property type="entry name" value="PROKAR_LIPOPROTEIN"/>
    <property type="match status" value="1"/>
</dbReference>
<dbReference type="InterPro" id="IPR018466">
    <property type="entry name" value="Kre9/Knh1-like_N"/>
</dbReference>
<evidence type="ECO:0000259" key="3">
    <source>
        <dbReference type="Pfam" id="PF10342"/>
    </source>
</evidence>
<dbReference type="PANTHER" id="PTHR40633">
    <property type="entry name" value="MATRIX PROTEIN, PUTATIVE (AFU_ORTHOLOGUE AFUA_8G05410)-RELATED"/>
    <property type="match status" value="1"/>
</dbReference>
<dbReference type="PANTHER" id="PTHR40633:SF1">
    <property type="entry name" value="GPI ANCHORED SERINE-THREONINE RICH PROTEIN (AFU_ORTHOLOGUE AFUA_1G03630)"/>
    <property type="match status" value="1"/>
</dbReference>
<name>A0A168Q1H5_ABSGL</name>
<dbReference type="OrthoDB" id="2260257at2759"/>
<evidence type="ECO:0000256" key="1">
    <source>
        <dbReference type="ARBA" id="ARBA00022729"/>
    </source>
</evidence>
<evidence type="ECO:0000256" key="2">
    <source>
        <dbReference type="SAM" id="SignalP"/>
    </source>
</evidence>
<keyword evidence="1 2" id="KW-0732">Signal</keyword>
<dbReference type="EMBL" id="LT554077">
    <property type="protein sequence ID" value="SAM03347.1"/>
    <property type="molecule type" value="Genomic_DNA"/>
</dbReference>
<dbReference type="InParanoid" id="A0A168Q1H5"/>
<dbReference type="AlphaFoldDB" id="A0A168Q1H5"/>
<dbReference type="Proteomes" id="UP000078561">
    <property type="component" value="Unassembled WGS sequence"/>
</dbReference>
<dbReference type="Pfam" id="PF10342">
    <property type="entry name" value="Kre9_KNH"/>
    <property type="match status" value="1"/>
</dbReference>
<feature type="domain" description="Yeast cell wall synthesis Kre9/Knh1-like N-terminal" evidence="3">
    <location>
        <begin position="29"/>
        <end position="117"/>
    </location>
</feature>
<reference evidence="4" key="1">
    <citation type="submission" date="2016-04" db="EMBL/GenBank/DDBJ databases">
        <authorList>
            <person name="Evans L.H."/>
            <person name="Alamgir A."/>
            <person name="Owens N."/>
            <person name="Weber N.D."/>
            <person name="Virtaneva K."/>
            <person name="Barbian K."/>
            <person name="Babar A."/>
            <person name="Rosenke K."/>
        </authorList>
    </citation>
    <scope>NUCLEOTIDE SEQUENCE [LARGE SCALE GENOMIC DNA]</scope>
    <source>
        <strain evidence="4">CBS 101.48</strain>
    </source>
</reference>
<feature type="signal peptide" evidence="2">
    <location>
        <begin position="1"/>
        <end position="19"/>
    </location>
</feature>
<accession>A0A168Q1H5</accession>
<protein>
    <recommendedName>
        <fullName evidence="3">Yeast cell wall synthesis Kre9/Knh1-like N-terminal domain-containing protein</fullName>
    </recommendedName>
</protein>
<dbReference type="InterPro" id="IPR052982">
    <property type="entry name" value="SRP1/TIP1-like"/>
</dbReference>
<organism evidence="4">
    <name type="scientific">Absidia glauca</name>
    <name type="common">Pin mould</name>
    <dbReference type="NCBI Taxonomy" id="4829"/>
    <lineage>
        <taxon>Eukaryota</taxon>
        <taxon>Fungi</taxon>
        <taxon>Fungi incertae sedis</taxon>
        <taxon>Mucoromycota</taxon>
        <taxon>Mucoromycotina</taxon>
        <taxon>Mucoromycetes</taxon>
        <taxon>Mucorales</taxon>
        <taxon>Cunninghamellaceae</taxon>
        <taxon>Absidia</taxon>
    </lineage>
</organism>
<evidence type="ECO:0000313" key="5">
    <source>
        <dbReference type="Proteomes" id="UP000078561"/>
    </source>
</evidence>
<keyword evidence="5" id="KW-1185">Reference proteome</keyword>
<gene>
    <name evidence="4" type="primary">ABSGL_09165.1 scaffold 10682</name>
</gene>